<feature type="region of interest" description="Disordered" evidence="1">
    <location>
        <begin position="165"/>
        <end position="202"/>
    </location>
</feature>
<evidence type="ECO:0000313" key="3">
    <source>
        <dbReference type="EMBL" id="MBO1077193.1"/>
    </source>
</evidence>
<name>A0ABS3KKS1_9PROT</name>
<organism evidence="3 4">
    <name type="scientific">Roseomonas marmotae</name>
    <dbReference type="NCBI Taxonomy" id="2768161"/>
    <lineage>
        <taxon>Bacteria</taxon>
        <taxon>Pseudomonadati</taxon>
        <taxon>Pseudomonadota</taxon>
        <taxon>Alphaproteobacteria</taxon>
        <taxon>Acetobacterales</taxon>
        <taxon>Roseomonadaceae</taxon>
        <taxon>Roseomonas</taxon>
    </lineage>
</organism>
<evidence type="ECO:0000313" key="4">
    <source>
        <dbReference type="Proteomes" id="UP001518990"/>
    </source>
</evidence>
<accession>A0ABS3KKS1</accession>
<evidence type="ECO:0000259" key="2">
    <source>
        <dbReference type="Pfam" id="PF05598"/>
    </source>
</evidence>
<dbReference type="RefSeq" id="WP_207451154.1">
    <property type="nucleotide sequence ID" value="NZ_JACTNF010000049.1"/>
</dbReference>
<dbReference type="EMBL" id="JACTNF010000049">
    <property type="protein sequence ID" value="MBO1077193.1"/>
    <property type="molecule type" value="Genomic_DNA"/>
</dbReference>
<dbReference type="Proteomes" id="UP001518990">
    <property type="component" value="Unassembled WGS sequence"/>
</dbReference>
<dbReference type="PANTHER" id="PTHR35604:SF2">
    <property type="entry name" value="TRANSPOSASE INSH FOR INSERTION SEQUENCE ELEMENT IS5A-RELATED"/>
    <property type="match status" value="1"/>
</dbReference>
<dbReference type="PANTHER" id="PTHR35604">
    <property type="entry name" value="TRANSPOSASE INSH FOR INSERTION SEQUENCE ELEMENT IS5A-RELATED"/>
    <property type="match status" value="1"/>
</dbReference>
<evidence type="ECO:0000256" key="1">
    <source>
        <dbReference type="SAM" id="MobiDB-lite"/>
    </source>
</evidence>
<reference evidence="3 4" key="1">
    <citation type="submission" date="2020-09" db="EMBL/GenBank/DDBJ databases">
        <title>Roseomonas.</title>
        <authorList>
            <person name="Zhu W."/>
        </authorList>
    </citation>
    <scope>NUCLEOTIDE SEQUENCE [LARGE SCALE GENOMIC DNA]</scope>
    <source>
        <strain evidence="3 4">1311</strain>
    </source>
</reference>
<feature type="domain" description="Transposase InsH N-terminal" evidence="2">
    <location>
        <begin position="17"/>
        <end position="112"/>
    </location>
</feature>
<keyword evidence="4" id="KW-1185">Reference proteome</keyword>
<protein>
    <submittedName>
        <fullName evidence="3">Transposase</fullName>
    </submittedName>
</protein>
<gene>
    <name evidence="3" type="ORF">IAI60_21545</name>
</gene>
<proteinExistence type="predicted"/>
<sequence length="246" mass="27788">MVGQPGFFDVDERYAVLSAAGDPLERLSAVVDFEIFRPVLKAALARSDRSRGGRPPYDGVLMFRILVLQALYSLSDEQAEFQLRDRLSFMRFVGLALHQAVPDAKTIWLYREQLKQAGAMEGLFRRFDEVLAAKGFLAMGGQIIDATLIAAPRQKLTTEEKAIIREGGTPADWSKPKRAQKDQDARWTLKRGRTKPKSEGTQRQAIQIAVPVFGYKSHIEPPRVPRRLQLLRGWSHDKEDVEPVFA</sequence>
<comment type="caution">
    <text evidence="3">The sequence shown here is derived from an EMBL/GenBank/DDBJ whole genome shotgun (WGS) entry which is preliminary data.</text>
</comment>
<dbReference type="InterPro" id="IPR008490">
    <property type="entry name" value="Transposase_InsH_N"/>
</dbReference>
<dbReference type="Pfam" id="PF05598">
    <property type="entry name" value="DUF772"/>
    <property type="match status" value="1"/>
</dbReference>